<name>A0ABR7TC29_9LACT</name>
<protein>
    <submittedName>
        <fullName evidence="1">Uncharacterized protein</fullName>
    </submittedName>
</protein>
<organism evidence="1 2">
    <name type="scientific">Carnobacterium inhibens</name>
    <dbReference type="NCBI Taxonomy" id="147709"/>
    <lineage>
        <taxon>Bacteria</taxon>
        <taxon>Bacillati</taxon>
        <taxon>Bacillota</taxon>
        <taxon>Bacilli</taxon>
        <taxon>Lactobacillales</taxon>
        <taxon>Carnobacteriaceae</taxon>
        <taxon>Carnobacterium</taxon>
    </lineage>
</organism>
<dbReference type="Proteomes" id="UP000638836">
    <property type="component" value="Unassembled WGS sequence"/>
</dbReference>
<keyword evidence="2" id="KW-1185">Reference proteome</keyword>
<dbReference type="EMBL" id="WNJQ01000004">
    <property type="protein sequence ID" value="MBC9825509.1"/>
    <property type="molecule type" value="Genomic_DNA"/>
</dbReference>
<proteinExistence type="predicted"/>
<dbReference type="RefSeq" id="WP_034537699.1">
    <property type="nucleotide sequence ID" value="NZ_WNJQ01000004.1"/>
</dbReference>
<reference evidence="1 2" key="1">
    <citation type="journal article" date="2020" name="Microorganisms">
        <title>New Insight into Antimicrobial Compounds from Food and Marine-Sourced Carnobacterium Species through Phenotype and Genome Analyses.</title>
        <authorList>
            <person name="Begrem S."/>
            <person name="Ivaniuk F."/>
            <person name="Gigout-Chevalier F."/>
            <person name="Kolypczuk L."/>
            <person name="Bonnetot S."/>
            <person name="Leroi F."/>
            <person name="Grovel O."/>
            <person name="Delbarre-Ladrat C."/>
            <person name="Passerini D."/>
        </authorList>
    </citation>
    <scope>NUCLEOTIDE SEQUENCE [LARGE SCALE GENOMIC DNA]</scope>
    <source>
        <strain evidence="1 2">MIP2551</strain>
    </source>
</reference>
<evidence type="ECO:0000313" key="2">
    <source>
        <dbReference type="Proteomes" id="UP000638836"/>
    </source>
</evidence>
<gene>
    <name evidence="1" type="ORF">GLO26_06670</name>
</gene>
<comment type="caution">
    <text evidence="1">The sequence shown here is derived from an EMBL/GenBank/DDBJ whole genome shotgun (WGS) entry which is preliminary data.</text>
</comment>
<sequence>MSKKFEVTYKGQQITVENGWFSGEKLYVDNQLQDENIGLGFRARLRGELSGNEEVKVSIGGNFTINCRIFVDNQLIYPIQ</sequence>
<evidence type="ECO:0000313" key="1">
    <source>
        <dbReference type="EMBL" id="MBC9825509.1"/>
    </source>
</evidence>
<accession>A0ABR7TC29</accession>